<dbReference type="Pfam" id="PF05258">
    <property type="entry name" value="DciA"/>
    <property type="match status" value="1"/>
</dbReference>
<keyword evidence="2" id="KW-1185">Reference proteome</keyword>
<dbReference type="InterPro" id="IPR007922">
    <property type="entry name" value="DciA-like"/>
</dbReference>
<reference evidence="1 2" key="1">
    <citation type="submission" date="2019-03" db="EMBL/GenBank/DDBJ databases">
        <title>Genomic Encyclopedia of Type Strains, Phase IV (KMG-IV): sequencing the most valuable type-strain genomes for metagenomic binning, comparative biology and taxonomic classification.</title>
        <authorList>
            <person name="Goeker M."/>
        </authorList>
    </citation>
    <scope>NUCLEOTIDE SEQUENCE [LARGE SCALE GENOMIC DNA]</scope>
    <source>
        <strain evidence="1 2">DSM 28403</strain>
    </source>
</reference>
<sequence>MRKQKVVNIKELLQTSDLAQVMRKGIYLSNLNSHLQQIFPPRFAGLFRAANRAGDRLNIEVANAVVRQGLLFRQSELLGLIQQKYPEIRRLDFRVNPELSRKPADFRG</sequence>
<organism evidence="1 2">
    <name type="scientific">Mesocricetibacter intestinalis</name>
    <dbReference type="NCBI Taxonomy" id="1521930"/>
    <lineage>
        <taxon>Bacteria</taxon>
        <taxon>Pseudomonadati</taxon>
        <taxon>Pseudomonadota</taxon>
        <taxon>Gammaproteobacteria</taxon>
        <taxon>Pasteurellales</taxon>
        <taxon>Pasteurellaceae</taxon>
        <taxon>Mesocricetibacter</taxon>
    </lineage>
</organism>
<name>A0A4R6V8T5_9PAST</name>
<dbReference type="Proteomes" id="UP000295657">
    <property type="component" value="Unassembled WGS sequence"/>
</dbReference>
<protein>
    <submittedName>
        <fullName evidence="1">Uncharacterized protein DUF721</fullName>
    </submittedName>
</protein>
<comment type="caution">
    <text evidence="1">The sequence shown here is derived from an EMBL/GenBank/DDBJ whole genome shotgun (WGS) entry which is preliminary data.</text>
</comment>
<dbReference type="EMBL" id="SNYQ01000003">
    <property type="protein sequence ID" value="TDQ58122.1"/>
    <property type="molecule type" value="Genomic_DNA"/>
</dbReference>
<gene>
    <name evidence="1" type="ORF">EDC45_1195</name>
</gene>
<proteinExistence type="predicted"/>
<dbReference type="OrthoDB" id="5683143at2"/>
<evidence type="ECO:0000313" key="1">
    <source>
        <dbReference type="EMBL" id="TDQ58122.1"/>
    </source>
</evidence>
<evidence type="ECO:0000313" key="2">
    <source>
        <dbReference type="Proteomes" id="UP000295657"/>
    </source>
</evidence>
<dbReference type="AlphaFoldDB" id="A0A4R6V8T5"/>
<accession>A0A4R6V8T5</accession>
<dbReference type="RefSeq" id="WP_133544442.1">
    <property type="nucleotide sequence ID" value="NZ_SNYQ01000003.1"/>
</dbReference>